<evidence type="ECO:0000313" key="2">
    <source>
        <dbReference type="Proteomes" id="UP000230002"/>
    </source>
</evidence>
<reference evidence="1 2" key="1">
    <citation type="journal article" date="2015" name="Sci. Rep.">
        <title>Chromosome-level genome map provides insights into diverse defense mechanisms in the medicinal fungus Ganoderma sinense.</title>
        <authorList>
            <person name="Zhu Y."/>
            <person name="Xu J."/>
            <person name="Sun C."/>
            <person name="Zhou S."/>
            <person name="Xu H."/>
            <person name="Nelson D.R."/>
            <person name="Qian J."/>
            <person name="Song J."/>
            <person name="Luo H."/>
            <person name="Xiang L."/>
            <person name="Li Y."/>
            <person name="Xu Z."/>
            <person name="Ji A."/>
            <person name="Wang L."/>
            <person name="Lu S."/>
            <person name="Hayward A."/>
            <person name="Sun W."/>
            <person name="Li X."/>
            <person name="Schwartz D.C."/>
            <person name="Wang Y."/>
            <person name="Chen S."/>
        </authorList>
    </citation>
    <scope>NUCLEOTIDE SEQUENCE [LARGE SCALE GENOMIC DNA]</scope>
    <source>
        <strain evidence="1 2">ZZ0214-1</strain>
    </source>
</reference>
<keyword evidence="2" id="KW-1185">Reference proteome</keyword>
<sequence>MHATPDLVRQCDNIIFDLSDVLFTRDMPSSQSQSQLPALVPSGNFRRMLNSATWYEYEKGKTEEEECYARLAAEYSLPTSDISTTIRAWRASLRADREMFALLYDLKARAGVRLFAMSNIPSPDWDVFKTKAAPQDWALFDGVFISASAGERKPNLGFYRKVIDSTGIDPLRTAFVDSKVANALTAMSLGMKGFVFTGFEDLSRSLWQLFRDPVAEAEQWLRIQPKPMWSVTDTGVTIQDNFAQLLILELTGDRTLVEVGRPARLSNFFAGDGVLTTSDYPDDLDTTSLACTVLDYFTPEVKNEIMDTMLNYKNDDGIMQLYFADNRPRFDACICATILGFFSANNRAHDLPETTEFVYNVLYHRAYELGTTYYLGGDIFLFFLSRLLRLSGPSSAVQRRFGVVFAERVQERFGLPGDALALAMRVLAAASVGIRDVQDYRRLLSLQEDDGSWPLGWMYIYGLSGVRIGNKALTTAMALSAKWVSPGRATWILPCFLLAKSFDGAEYNVTRMRQARTTTCGALHVFVFRRSVLVIRRTTMLFRQA</sequence>
<evidence type="ECO:0000313" key="1">
    <source>
        <dbReference type="EMBL" id="PIL29252.1"/>
    </source>
</evidence>
<dbReference type="InterPro" id="IPR036412">
    <property type="entry name" value="HAD-like_sf"/>
</dbReference>
<comment type="caution">
    <text evidence="1">The sequence shown here is derived from an EMBL/GenBank/DDBJ whole genome shotgun (WGS) entry which is preliminary data.</text>
</comment>
<name>A0A2G8S650_9APHY</name>
<dbReference type="InterPro" id="IPR023198">
    <property type="entry name" value="PGP-like_dom2"/>
</dbReference>
<dbReference type="Gene3D" id="3.40.50.1000">
    <property type="entry name" value="HAD superfamily/HAD-like"/>
    <property type="match status" value="1"/>
</dbReference>
<accession>A0A2G8S650</accession>
<dbReference type="EMBL" id="AYKW01000023">
    <property type="protein sequence ID" value="PIL29252.1"/>
    <property type="molecule type" value="Genomic_DNA"/>
</dbReference>
<dbReference type="STRING" id="1077348.A0A2G8S650"/>
<dbReference type="InterPro" id="IPR023214">
    <property type="entry name" value="HAD_sf"/>
</dbReference>
<dbReference type="OrthoDB" id="2012566at2759"/>
<dbReference type="AlphaFoldDB" id="A0A2G8S650"/>
<organism evidence="1 2">
    <name type="scientific">Ganoderma sinense ZZ0214-1</name>
    <dbReference type="NCBI Taxonomy" id="1077348"/>
    <lineage>
        <taxon>Eukaryota</taxon>
        <taxon>Fungi</taxon>
        <taxon>Dikarya</taxon>
        <taxon>Basidiomycota</taxon>
        <taxon>Agaricomycotina</taxon>
        <taxon>Agaricomycetes</taxon>
        <taxon>Polyporales</taxon>
        <taxon>Polyporaceae</taxon>
        <taxon>Ganoderma</taxon>
    </lineage>
</organism>
<dbReference type="Gene3D" id="1.10.150.240">
    <property type="entry name" value="Putative phosphatase, domain 2"/>
    <property type="match status" value="1"/>
</dbReference>
<dbReference type="PANTHER" id="PTHR43611">
    <property type="entry name" value="ALPHA-D-GLUCOSE 1-PHOSPHATE PHOSPHATASE"/>
    <property type="match status" value="1"/>
</dbReference>
<gene>
    <name evidence="1" type="ORF">GSI_09301</name>
</gene>
<dbReference type="PANTHER" id="PTHR43611:SF3">
    <property type="entry name" value="FLAVIN MONONUCLEOTIDE HYDROLASE 1, CHLOROPLATIC"/>
    <property type="match status" value="1"/>
</dbReference>
<protein>
    <recommendedName>
        <fullName evidence="3">HAD-like protein</fullName>
    </recommendedName>
</protein>
<evidence type="ECO:0008006" key="3">
    <source>
        <dbReference type="Google" id="ProtNLM"/>
    </source>
</evidence>
<proteinExistence type="predicted"/>
<dbReference type="SUPFAM" id="SSF56784">
    <property type="entry name" value="HAD-like"/>
    <property type="match status" value="1"/>
</dbReference>
<dbReference type="Proteomes" id="UP000230002">
    <property type="component" value="Unassembled WGS sequence"/>
</dbReference>